<dbReference type="AlphaFoldDB" id="A0AAW0CSY7"/>
<proteinExistence type="predicted"/>
<organism evidence="2 3">
    <name type="scientific">Paramarasmius palmivorus</name>
    <dbReference type="NCBI Taxonomy" id="297713"/>
    <lineage>
        <taxon>Eukaryota</taxon>
        <taxon>Fungi</taxon>
        <taxon>Dikarya</taxon>
        <taxon>Basidiomycota</taxon>
        <taxon>Agaricomycotina</taxon>
        <taxon>Agaricomycetes</taxon>
        <taxon>Agaricomycetidae</taxon>
        <taxon>Agaricales</taxon>
        <taxon>Marasmiineae</taxon>
        <taxon>Marasmiaceae</taxon>
        <taxon>Paramarasmius</taxon>
    </lineage>
</organism>
<keyword evidence="3" id="KW-1185">Reference proteome</keyword>
<evidence type="ECO:0008006" key="4">
    <source>
        <dbReference type="Google" id="ProtNLM"/>
    </source>
</evidence>
<gene>
    <name evidence="2" type="ORF">VNI00_009118</name>
</gene>
<sequence>MADITLELTQVQERNITISRDECIRKTEDTIVQYRNAFPDPANINTPDDFLSLAQTCIQMADYDALTGQTKFKQTLLGYISSAERVMPGFAHEYSRVALGFGYAAARAYETYREDAYLDYAKEAWSLGKKFTILEEDISAGFIPIKNFTLQKSCNAGKAPLPLDTRITHGFEASLVGGTFMTNRTDNSEIDAWSTGLTTNEIYLSAASTTIGFLFNQMQLKDSGLFAGSVFVNERDKCNMDRKPSGYENALIMQGMSIFSSVGPSTSEYNATIKDLVVAVTSNPDWHNNAGILSVSDGNDTPSYLPRGLMQVYNATTDMDFREYISAYLSIQYNATMENTLGNNPSAGRLQSRKIAVLLAATAILPSETIVPGPSSPSIPIPMRTTNETSTTTVSVAQIVGGVLGGLAFVAILVVCLLYWRRRTKHTTPVTSNSKSSNILAASTQDYFQDQILPRQRIYRRDPDVKQLEKWDDAPPDYATLPG</sequence>
<keyword evidence="1" id="KW-0472">Membrane</keyword>
<evidence type="ECO:0000256" key="1">
    <source>
        <dbReference type="SAM" id="Phobius"/>
    </source>
</evidence>
<dbReference type="CDD" id="cd12087">
    <property type="entry name" value="TM_EGFR-like"/>
    <property type="match status" value="1"/>
</dbReference>
<accession>A0AAW0CSY7</accession>
<name>A0AAW0CSY7_9AGAR</name>
<keyword evidence="1" id="KW-0812">Transmembrane</keyword>
<keyword evidence="1" id="KW-1133">Transmembrane helix</keyword>
<dbReference type="EMBL" id="JAYKXP010000032">
    <property type="protein sequence ID" value="KAK7041829.1"/>
    <property type="molecule type" value="Genomic_DNA"/>
</dbReference>
<dbReference type="Proteomes" id="UP001383192">
    <property type="component" value="Unassembled WGS sequence"/>
</dbReference>
<evidence type="ECO:0000313" key="3">
    <source>
        <dbReference type="Proteomes" id="UP001383192"/>
    </source>
</evidence>
<reference evidence="2 3" key="1">
    <citation type="submission" date="2024-01" db="EMBL/GenBank/DDBJ databases">
        <title>A draft genome for a cacao thread blight-causing isolate of Paramarasmius palmivorus.</title>
        <authorList>
            <person name="Baruah I.K."/>
            <person name="Bukari Y."/>
            <person name="Amoako-Attah I."/>
            <person name="Meinhardt L.W."/>
            <person name="Bailey B.A."/>
            <person name="Cohen S.P."/>
        </authorList>
    </citation>
    <scope>NUCLEOTIDE SEQUENCE [LARGE SCALE GENOMIC DNA]</scope>
    <source>
        <strain evidence="2 3">GH-12</strain>
    </source>
</reference>
<comment type="caution">
    <text evidence="2">The sequence shown here is derived from an EMBL/GenBank/DDBJ whole genome shotgun (WGS) entry which is preliminary data.</text>
</comment>
<evidence type="ECO:0000313" key="2">
    <source>
        <dbReference type="EMBL" id="KAK7041829.1"/>
    </source>
</evidence>
<protein>
    <recommendedName>
        <fullName evidence="4">Glycoside hydrolase family 76 protein</fullName>
    </recommendedName>
</protein>
<feature type="transmembrane region" description="Helical" evidence="1">
    <location>
        <begin position="399"/>
        <end position="420"/>
    </location>
</feature>